<dbReference type="AlphaFoldDB" id="A0A068ULB5"/>
<evidence type="ECO:0000313" key="1">
    <source>
        <dbReference type="EMBL" id="CDP08408.1"/>
    </source>
</evidence>
<gene>
    <name evidence="1" type="ORF">GSCOC_T00027252001</name>
</gene>
<dbReference type="Gramene" id="CDP08408">
    <property type="protein sequence ID" value="CDP08408"/>
    <property type="gene ID" value="GSCOC_T00027252001"/>
</dbReference>
<reference evidence="2" key="1">
    <citation type="journal article" date="2014" name="Science">
        <title>The coffee genome provides insight into the convergent evolution of caffeine biosynthesis.</title>
        <authorList>
            <person name="Denoeud F."/>
            <person name="Carretero-Paulet L."/>
            <person name="Dereeper A."/>
            <person name="Droc G."/>
            <person name="Guyot R."/>
            <person name="Pietrella M."/>
            <person name="Zheng C."/>
            <person name="Alberti A."/>
            <person name="Anthony F."/>
            <person name="Aprea G."/>
            <person name="Aury J.M."/>
            <person name="Bento P."/>
            <person name="Bernard M."/>
            <person name="Bocs S."/>
            <person name="Campa C."/>
            <person name="Cenci A."/>
            <person name="Combes M.C."/>
            <person name="Crouzillat D."/>
            <person name="Da Silva C."/>
            <person name="Daddiego L."/>
            <person name="De Bellis F."/>
            <person name="Dussert S."/>
            <person name="Garsmeur O."/>
            <person name="Gayraud T."/>
            <person name="Guignon V."/>
            <person name="Jahn K."/>
            <person name="Jamilloux V."/>
            <person name="Joet T."/>
            <person name="Labadie K."/>
            <person name="Lan T."/>
            <person name="Leclercq J."/>
            <person name="Lepelley M."/>
            <person name="Leroy T."/>
            <person name="Li L.T."/>
            <person name="Librado P."/>
            <person name="Lopez L."/>
            <person name="Munoz A."/>
            <person name="Noel B."/>
            <person name="Pallavicini A."/>
            <person name="Perrotta G."/>
            <person name="Poncet V."/>
            <person name="Pot D."/>
            <person name="Priyono X."/>
            <person name="Rigoreau M."/>
            <person name="Rouard M."/>
            <person name="Rozas J."/>
            <person name="Tranchant-Dubreuil C."/>
            <person name="VanBuren R."/>
            <person name="Zhang Q."/>
            <person name="Andrade A.C."/>
            <person name="Argout X."/>
            <person name="Bertrand B."/>
            <person name="de Kochko A."/>
            <person name="Graziosi G."/>
            <person name="Henry R.J."/>
            <person name="Jayarama X."/>
            <person name="Ming R."/>
            <person name="Nagai C."/>
            <person name="Rounsley S."/>
            <person name="Sankoff D."/>
            <person name="Giuliano G."/>
            <person name="Albert V.A."/>
            <person name="Wincker P."/>
            <person name="Lashermes P."/>
        </authorList>
    </citation>
    <scope>NUCLEOTIDE SEQUENCE [LARGE SCALE GENOMIC DNA]</scope>
    <source>
        <strain evidence="2">cv. DH200-94</strain>
    </source>
</reference>
<dbReference type="Proteomes" id="UP000295252">
    <property type="component" value="Chromosome IX"/>
</dbReference>
<dbReference type="InParanoid" id="A0A068ULB5"/>
<sequence>MYEILAWVYFLDFAKQFSTQVLLDNVFFLSKNIHTPSVEGILYLQVIIFHDFNMRKSIISI</sequence>
<accession>A0A068ULB5</accession>
<dbReference type="EMBL" id="HG739116">
    <property type="protein sequence ID" value="CDP08408.1"/>
    <property type="molecule type" value="Genomic_DNA"/>
</dbReference>
<evidence type="ECO:0000313" key="2">
    <source>
        <dbReference type="Proteomes" id="UP000295252"/>
    </source>
</evidence>
<name>A0A068ULB5_COFCA</name>
<organism evidence="1 2">
    <name type="scientific">Coffea canephora</name>
    <name type="common">Robusta coffee</name>
    <dbReference type="NCBI Taxonomy" id="49390"/>
    <lineage>
        <taxon>Eukaryota</taxon>
        <taxon>Viridiplantae</taxon>
        <taxon>Streptophyta</taxon>
        <taxon>Embryophyta</taxon>
        <taxon>Tracheophyta</taxon>
        <taxon>Spermatophyta</taxon>
        <taxon>Magnoliopsida</taxon>
        <taxon>eudicotyledons</taxon>
        <taxon>Gunneridae</taxon>
        <taxon>Pentapetalae</taxon>
        <taxon>asterids</taxon>
        <taxon>lamiids</taxon>
        <taxon>Gentianales</taxon>
        <taxon>Rubiaceae</taxon>
        <taxon>Ixoroideae</taxon>
        <taxon>Gardenieae complex</taxon>
        <taxon>Bertiereae - Coffeeae clade</taxon>
        <taxon>Coffeeae</taxon>
        <taxon>Coffea</taxon>
    </lineage>
</organism>
<proteinExistence type="predicted"/>
<protein>
    <submittedName>
        <fullName evidence="1">Uncharacterized protein</fullName>
    </submittedName>
</protein>
<keyword evidence="2" id="KW-1185">Reference proteome</keyword>